<organism evidence="2 3">
    <name type="scientific">Dreissena polymorpha</name>
    <name type="common">Zebra mussel</name>
    <name type="synonym">Mytilus polymorpha</name>
    <dbReference type="NCBI Taxonomy" id="45954"/>
    <lineage>
        <taxon>Eukaryota</taxon>
        <taxon>Metazoa</taxon>
        <taxon>Spiralia</taxon>
        <taxon>Lophotrochozoa</taxon>
        <taxon>Mollusca</taxon>
        <taxon>Bivalvia</taxon>
        <taxon>Autobranchia</taxon>
        <taxon>Heteroconchia</taxon>
        <taxon>Euheterodonta</taxon>
        <taxon>Imparidentia</taxon>
        <taxon>Neoheterodontei</taxon>
        <taxon>Myida</taxon>
        <taxon>Dreissenoidea</taxon>
        <taxon>Dreissenidae</taxon>
        <taxon>Dreissena</taxon>
    </lineage>
</organism>
<dbReference type="EMBL" id="JAIWYP010000002">
    <property type="protein sequence ID" value="KAH3863683.1"/>
    <property type="molecule type" value="Genomic_DNA"/>
</dbReference>
<evidence type="ECO:0000256" key="1">
    <source>
        <dbReference type="ARBA" id="ARBA00009817"/>
    </source>
</evidence>
<dbReference type="InterPro" id="IPR006917">
    <property type="entry name" value="SOUL_heme-bd"/>
</dbReference>
<dbReference type="Proteomes" id="UP000828390">
    <property type="component" value="Unassembled WGS sequence"/>
</dbReference>
<keyword evidence="3" id="KW-1185">Reference proteome</keyword>
<dbReference type="AlphaFoldDB" id="A0A9D4RDR1"/>
<reference evidence="2" key="1">
    <citation type="journal article" date="2019" name="bioRxiv">
        <title>The Genome of the Zebra Mussel, Dreissena polymorpha: A Resource for Invasive Species Research.</title>
        <authorList>
            <person name="McCartney M.A."/>
            <person name="Auch B."/>
            <person name="Kono T."/>
            <person name="Mallez S."/>
            <person name="Zhang Y."/>
            <person name="Obille A."/>
            <person name="Becker A."/>
            <person name="Abrahante J.E."/>
            <person name="Garbe J."/>
            <person name="Badalamenti J.P."/>
            <person name="Herman A."/>
            <person name="Mangelson H."/>
            <person name="Liachko I."/>
            <person name="Sullivan S."/>
            <person name="Sone E.D."/>
            <person name="Koren S."/>
            <person name="Silverstein K.A.T."/>
            <person name="Beckman K.B."/>
            <person name="Gohl D.M."/>
        </authorList>
    </citation>
    <scope>NUCLEOTIDE SEQUENCE</scope>
    <source>
        <strain evidence="2">Duluth1</strain>
        <tissue evidence="2">Whole animal</tissue>
    </source>
</reference>
<accession>A0A9D4RDR1</accession>
<protein>
    <submittedName>
        <fullName evidence="2">Uncharacterized protein</fullName>
    </submittedName>
</protein>
<dbReference type="Pfam" id="PF04832">
    <property type="entry name" value="SOUL"/>
    <property type="match status" value="1"/>
</dbReference>
<dbReference type="SUPFAM" id="SSF55136">
    <property type="entry name" value="Probable bacterial effector-binding domain"/>
    <property type="match status" value="1"/>
</dbReference>
<comment type="caution">
    <text evidence="2">The sequence shown here is derived from an EMBL/GenBank/DDBJ whole genome shotgun (WGS) entry which is preliminary data.</text>
</comment>
<dbReference type="InterPro" id="IPR011256">
    <property type="entry name" value="Reg_factor_effector_dom_sf"/>
</dbReference>
<evidence type="ECO:0000313" key="3">
    <source>
        <dbReference type="Proteomes" id="UP000828390"/>
    </source>
</evidence>
<proteinExistence type="inferred from homology"/>
<gene>
    <name evidence="2" type="ORF">DPMN_026673</name>
</gene>
<name>A0A9D4RDR1_DREPO</name>
<sequence>MVKLHDLNMAMEILLPGTLRTLTPCMGVQTSQASDQTIIKKSLNYTVVNKSVTYEERLYPRSTWLCTTVQSLYQDTARVEGFRHMQGYTQGDNSAEAALSNAGLHTFHAAFC</sequence>
<evidence type="ECO:0000313" key="2">
    <source>
        <dbReference type="EMBL" id="KAH3863683.1"/>
    </source>
</evidence>
<comment type="similarity">
    <text evidence="1">Belongs to the HEBP family.</text>
</comment>
<dbReference type="Gene3D" id="3.20.80.10">
    <property type="entry name" value="Regulatory factor, effector binding domain"/>
    <property type="match status" value="1"/>
</dbReference>
<reference evidence="2" key="2">
    <citation type="submission" date="2020-11" db="EMBL/GenBank/DDBJ databases">
        <authorList>
            <person name="McCartney M.A."/>
            <person name="Auch B."/>
            <person name="Kono T."/>
            <person name="Mallez S."/>
            <person name="Becker A."/>
            <person name="Gohl D.M."/>
            <person name="Silverstein K.A.T."/>
            <person name="Koren S."/>
            <person name="Bechman K.B."/>
            <person name="Herman A."/>
            <person name="Abrahante J.E."/>
            <person name="Garbe J."/>
        </authorList>
    </citation>
    <scope>NUCLEOTIDE SEQUENCE</scope>
    <source>
        <strain evidence="2">Duluth1</strain>
        <tissue evidence="2">Whole animal</tissue>
    </source>
</reference>